<dbReference type="Pfam" id="PF00441">
    <property type="entry name" value="Acyl-CoA_dh_1"/>
    <property type="match status" value="1"/>
</dbReference>
<evidence type="ECO:0000259" key="6">
    <source>
        <dbReference type="Pfam" id="PF00441"/>
    </source>
</evidence>
<name>A0ABN2HYF5_9ACTN</name>
<reference evidence="9 10" key="1">
    <citation type="journal article" date="2019" name="Int. J. Syst. Evol. Microbiol.">
        <title>The Global Catalogue of Microorganisms (GCM) 10K type strain sequencing project: providing services to taxonomists for standard genome sequencing and annotation.</title>
        <authorList>
            <consortium name="The Broad Institute Genomics Platform"/>
            <consortium name="The Broad Institute Genome Sequencing Center for Infectious Disease"/>
            <person name="Wu L."/>
            <person name="Ma J."/>
        </authorList>
    </citation>
    <scope>NUCLEOTIDE SEQUENCE [LARGE SCALE GENOMIC DNA]</scope>
    <source>
        <strain evidence="9 10">JCM 14718</strain>
    </source>
</reference>
<keyword evidence="4 5" id="KW-0274">FAD</keyword>
<comment type="similarity">
    <text evidence="2 5">Belongs to the acyl-CoA dehydrogenase family.</text>
</comment>
<protein>
    <submittedName>
        <fullName evidence="9">Acyl-CoA dehydrogenase family protein</fullName>
    </submittedName>
</protein>
<dbReference type="InterPro" id="IPR013786">
    <property type="entry name" value="AcylCoA_DH/ox_N"/>
</dbReference>
<dbReference type="Gene3D" id="2.40.110.10">
    <property type="entry name" value="Butyryl-CoA Dehydrogenase, subunit A, domain 2"/>
    <property type="match status" value="1"/>
</dbReference>
<evidence type="ECO:0000256" key="2">
    <source>
        <dbReference type="ARBA" id="ARBA00009347"/>
    </source>
</evidence>
<evidence type="ECO:0000313" key="9">
    <source>
        <dbReference type="EMBL" id="GAA1695641.1"/>
    </source>
</evidence>
<evidence type="ECO:0000313" key="10">
    <source>
        <dbReference type="Proteomes" id="UP001500618"/>
    </source>
</evidence>
<evidence type="ECO:0000256" key="3">
    <source>
        <dbReference type="ARBA" id="ARBA00022630"/>
    </source>
</evidence>
<proteinExistence type="inferred from homology"/>
<dbReference type="PIRSF" id="PIRSF016578">
    <property type="entry name" value="HsaA"/>
    <property type="match status" value="1"/>
</dbReference>
<dbReference type="PANTHER" id="PTHR43884:SF40">
    <property type="entry name" value="ACYL-COA DEHYDROGENASE"/>
    <property type="match status" value="1"/>
</dbReference>
<evidence type="ECO:0000256" key="4">
    <source>
        <dbReference type="ARBA" id="ARBA00022827"/>
    </source>
</evidence>
<dbReference type="InterPro" id="IPR009100">
    <property type="entry name" value="AcylCoA_DH/oxidase_NM_dom_sf"/>
</dbReference>
<comment type="cofactor">
    <cofactor evidence="1 5">
        <name>FAD</name>
        <dbReference type="ChEBI" id="CHEBI:57692"/>
    </cofactor>
</comment>
<gene>
    <name evidence="9" type="ORF">GCM10009765_51070</name>
</gene>
<evidence type="ECO:0000256" key="1">
    <source>
        <dbReference type="ARBA" id="ARBA00001974"/>
    </source>
</evidence>
<dbReference type="PROSITE" id="PS00072">
    <property type="entry name" value="ACYL_COA_DH_1"/>
    <property type="match status" value="1"/>
</dbReference>
<keyword evidence="10" id="KW-1185">Reference proteome</keyword>
<organism evidence="9 10">
    <name type="scientific">Fodinicola feengrottensis</name>
    <dbReference type="NCBI Taxonomy" id="435914"/>
    <lineage>
        <taxon>Bacteria</taxon>
        <taxon>Bacillati</taxon>
        <taxon>Actinomycetota</taxon>
        <taxon>Actinomycetes</taxon>
        <taxon>Mycobacteriales</taxon>
        <taxon>Fodinicola</taxon>
    </lineage>
</organism>
<dbReference type="Proteomes" id="UP001500618">
    <property type="component" value="Unassembled WGS sequence"/>
</dbReference>
<dbReference type="Gene3D" id="1.20.140.10">
    <property type="entry name" value="Butyryl-CoA Dehydrogenase, subunit A, domain 3"/>
    <property type="match status" value="1"/>
</dbReference>
<keyword evidence="3 5" id="KW-0285">Flavoprotein</keyword>
<comment type="caution">
    <text evidence="9">The sequence shown here is derived from an EMBL/GenBank/DDBJ whole genome shotgun (WGS) entry which is preliminary data.</text>
</comment>
<feature type="domain" description="Acyl-CoA dehydrogenase/oxidase C-terminal" evidence="6">
    <location>
        <begin position="228"/>
        <end position="376"/>
    </location>
</feature>
<feature type="domain" description="Acyl-CoA dehydrogenase/oxidase N-terminal" evidence="8">
    <location>
        <begin position="7"/>
        <end position="115"/>
    </location>
</feature>
<evidence type="ECO:0000259" key="7">
    <source>
        <dbReference type="Pfam" id="PF02770"/>
    </source>
</evidence>
<dbReference type="PANTHER" id="PTHR43884">
    <property type="entry name" value="ACYL-COA DEHYDROGENASE"/>
    <property type="match status" value="1"/>
</dbReference>
<dbReference type="InterPro" id="IPR006089">
    <property type="entry name" value="Acyl-CoA_DH_CS"/>
</dbReference>
<dbReference type="InterPro" id="IPR037069">
    <property type="entry name" value="AcylCoA_DH/ox_N_sf"/>
</dbReference>
<sequence>MDAASFQQVLSTVRELVRERVVPAEQEIEDTDRIPDDLRALAAQMGLFGFALPERYGGLGLTMAEDVRLGFELGYTTPAFRSMFGTNNSIAGQMIVKFGTEAQKQEFLPSLAAGETIASFALTEPEAGSDPAGLRTTAKRDGDTYVINGGKRFITNAPLADYFVVFARTDAEAQGGRGISALIVDAKSDGVTVGPKDHKMGQAGAWTSDVSFDDVRVDAARLIGAEPNRGYQAALSVLARGRLHIAAVCVGMAQRILDESVRHAAVTKQGGQAIGTYQLVQALLADSYTDVRAGRALVVEAADDYDSGADTSTGPAAAKLFCSEMVGRVADHGVQVHGGMGYMRGTAVERFYRDARLFRIYEGTSEIQRLVIGRALVRAAT</sequence>
<dbReference type="SUPFAM" id="SSF47203">
    <property type="entry name" value="Acyl-CoA dehydrogenase C-terminal domain-like"/>
    <property type="match status" value="1"/>
</dbReference>
<dbReference type="InterPro" id="IPR036250">
    <property type="entry name" value="AcylCo_DH-like_C"/>
</dbReference>
<dbReference type="InterPro" id="IPR009075">
    <property type="entry name" value="AcylCo_DH/oxidase_C"/>
</dbReference>
<dbReference type="Pfam" id="PF02771">
    <property type="entry name" value="Acyl-CoA_dh_N"/>
    <property type="match status" value="1"/>
</dbReference>
<evidence type="ECO:0000259" key="8">
    <source>
        <dbReference type="Pfam" id="PF02771"/>
    </source>
</evidence>
<feature type="domain" description="Acyl-CoA oxidase/dehydrogenase middle" evidence="7">
    <location>
        <begin position="119"/>
        <end position="215"/>
    </location>
</feature>
<accession>A0ABN2HYF5</accession>
<keyword evidence="5" id="KW-0560">Oxidoreductase</keyword>
<dbReference type="SUPFAM" id="SSF56645">
    <property type="entry name" value="Acyl-CoA dehydrogenase NM domain-like"/>
    <property type="match status" value="1"/>
</dbReference>
<dbReference type="InterPro" id="IPR046373">
    <property type="entry name" value="Acyl-CoA_Oxase/DH_mid-dom_sf"/>
</dbReference>
<dbReference type="InterPro" id="IPR006091">
    <property type="entry name" value="Acyl-CoA_Oxase/DH_mid-dom"/>
</dbReference>
<dbReference type="RefSeq" id="WP_344313014.1">
    <property type="nucleotide sequence ID" value="NZ_BAAANY010000020.1"/>
</dbReference>
<dbReference type="EMBL" id="BAAANY010000020">
    <property type="protein sequence ID" value="GAA1695641.1"/>
    <property type="molecule type" value="Genomic_DNA"/>
</dbReference>
<dbReference type="Gene3D" id="1.10.540.10">
    <property type="entry name" value="Acyl-CoA dehydrogenase/oxidase, N-terminal domain"/>
    <property type="match status" value="1"/>
</dbReference>
<dbReference type="Pfam" id="PF02770">
    <property type="entry name" value="Acyl-CoA_dh_M"/>
    <property type="match status" value="1"/>
</dbReference>
<evidence type="ECO:0000256" key="5">
    <source>
        <dbReference type="RuleBase" id="RU362125"/>
    </source>
</evidence>